<gene>
    <name evidence="1" type="ORF">LOK49_LG01G01969</name>
</gene>
<comment type="caution">
    <text evidence="1">The sequence shown here is derived from an EMBL/GenBank/DDBJ whole genome shotgun (WGS) entry which is preliminary data.</text>
</comment>
<keyword evidence="1" id="KW-0378">Hydrolase</keyword>
<evidence type="ECO:0000313" key="2">
    <source>
        <dbReference type="Proteomes" id="UP001060215"/>
    </source>
</evidence>
<reference evidence="1 2" key="1">
    <citation type="journal article" date="2022" name="Plant J.">
        <title>Chromosome-level genome of Camellia lanceoleosa provides a valuable resource for understanding genome evolution and self-incompatibility.</title>
        <authorList>
            <person name="Gong W."/>
            <person name="Xiao S."/>
            <person name="Wang L."/>
            <person name="Liao Z."/>
            <person name="Chang Y."/>
            <person name="Mo W."/>
            <person name="Hu G."/>
            <person name="Li W."/>
            <person name="Zhao G."/>
            <person name="Zhu H."/>
            <person name="Hu X."/>
            <person name="Ji K."/>
            <person name="Xiang X."/>
            <person name="Song Q."/>
            <person name="Yuan D."/>
            <person name="Jin S."/>
            <person name="Zhang L."/>
        </authorList>
    </citation>
    <scope>NUCLEOTIDE SEQUENCE [LARGE SCALE GENOMIC DNA]</scope>
    <source>
        <strain evidence="1">SQ_2022a</strain>
    </source>
</reference>
<sequence>MPAPAVSPTANTDHDAQIPPSSRYLSEPPPVENNTSGAKHLGVDASGTHGSPRGSQNDRGSEDSGFNPEGSEGNTRGGFQHRGRGANTNTRGGRGGEANRPPRVDRGLAWRRLDPSSSFATKRGEPEIQSEGANFHSAEVDTEIIDLPFPEVVENASLRCLESGKPMDEWSTIMCRICSGYMCWQQLLDRAAWFVLQIGLTQSSKLDLTVLMAAICASCMKNNDDSASASPSDNSSSVNRRWDSVIQEVLRNAVKKFNDYMNSYRNQSKGVDVFERGSEVVDDEDWDWDRWRKHFSEVDEQERIVSILKVIQRLERIISQFGFYSRTSYSLQVHPTVEAFKHAYAVRMNIGDPDFVNVSSAVSNMLSPKFAASFTAAINSQCAVLWTSSLGDQYAAIVNAQEEGPCHALHSADGRTICQLVAQKLEGPNSGMLAAANDPRKGGFPADNLLQALRYAAQFGSLRYRRCSRKSGVHHALNPDPYSGVFGLDREKYARNVEDLITFGTSRHVASFISEAIQANKLHEVC</sequence>
<dbReference type="Proteomes" id="UP001060215">
    <property type="component" value="Chromosome 1"/>
</dbReference>
<dbReference type="EMBL" id="CM045758">
    <property type="protein sequence ID" value="KAI8029496.1"/>
    <property type="molecule type" value="Genomic_DNA"/>
</dbReference>
<keyword evidence="2" id="KW-1185">Reference proteome</keyword>
<name>A0ACC0IZW5_9ERIC</name>
<accession>A0ACC0IZW5</accession>
<evidence type="ECO:0000313" key="1">
    <source>
        <dbReference type="EMBL" id="KAI8029496.1"/>
    </source>
</evidence>
<proteinExistence type="predicted"/>
<organism evidence="1 2">
    <name type="scientific">Camellia lanceoleosa</name>
    <dbReference type="NCBI Taxonomy" id="1840588"/>
    <lineage>
        <taxon>Eukaryota</taxon>
        <taxon>Viridiplantae</taxon>
        <taxon>Streptophyta</taxon>
        <taxon>Embryophyta</taxon>
        <taxon>Tracheophyta</taxon>
        <taxon>Spermatophyta</taxon>
        <taxon>Magnoliopsida</taxon>
        <taxon>eudicotyledons</taxon>
        <taxon>Gunneridae</taxon>
        <taxon>Pentapetalae</taxon>
        <taxon>asterids</taxon>
        <taxon>Ericales</taxon>
        <taxon>Theaceae</taxon>
        <taxon>Camellia</taxon>
    </lineage>
</organism>
<protein>
    <submittedName>
        <fullName evidence="1">Glutathione hydrolase 1</fullName>
    </submittedName>
</protein>